<keyword evidence="4" id="KW-0547">Nucleotide-binding</keyword>
<dbReference type="Gene3D" id="3.40.50.10050">
    <property type="entry name" value="Translation initiation factor IF- 2, domain 3"/>
    <property type="match status" value="1"/>
</dbReference>
<dbReference type="Gene3D" id="3.40.50.300">
    <property type="entry name" value="P-loop containing nucleotide triphosphate hydrolases"/>
    <property type="match status" value="1"/>
</dbReference>
<dbReference type="NCBIfam" id="TIGR00231">
    <property type="entry name" value="small_GTP"/>
    <property type="match status" value="1"/>
</dbReference>
<evidence type="ECO:0000256" key="4">
    <source>
        <dbReference type="ARBA" id="ARBA00022741"/>
    </source>
</evidence>
<keyword evidence="6" id="KW-0809">Transit peptide</keyword>
<protein>
    <recommendedName>
        <fullName evidence="10">Translation initiation factor IF-2, mitochondrial</fullName>
    </recommendedName>
</protein>
<dbReference type="InterPro" id="IPR009000">
    <property type="entry name" value="Transl_B-barrel_sf"/>
</dbReference>
<evidence type="ECO:0000259" key="13">
    <source>
        <dbReference type="PROSITE" id="PS51722"/>
    </source>
</evidence>
<evidence type="ECO:0000313" key="15">
    <source>
        <dbReference type="Proteomes" id="UP000265703"/>
    </source>
</evidence>
<dbReference type="InterPro" id="IPR015760">
    <property type="entry name" value="TIF_IF2"/>
</dbReference>
<dbReference type="STRING" id="658196.A0A397SCL9"/>
<dbReference type="InterPro" id="IPR005225">
    <property type="entry name" value="Small_GTP-bd"/>
</dbReference>
<sequence>MPSVIPRRKVKLFHNTTKLMKERPNPAADDWLIVDPDADISSSQLQKARAYMKFDKLNPNKWEKPKSLLIKQTEINPSGRNEDDSLFSFRSNNGKDSHLFGTKWDKPNTFNLSESSKDIMVKRNRPKHKSGGLNNSKSYRENLSGTNRFSDEYKNSRGKNNERIEIFNDGFRKNWTGSKNLEGPDHKTMKSREKSLGLIEKEKVQPRLSQIDQLRKEVGIESDKKVDFVSALTELKAFQEINVEEEDDSSVFRTRQKFFSKKDKLAGTSEHRKPKFFKKERDLLEKEEGYFDIDYRFDRPKQKIRTHQIEQKLQREIFIPDAISVSNLAKMIGVHLGEQFRFFSFAASFEQKLQNLGIESVSHDHLLNAEEASLIAMEYDLNPVVNSEAAIDLFSKPKPADMSKYPLRPPIVAVLGHVDHGKTTLLDTLRKSSVAAGEAGGITQHIGAFSVSLASRRTITFLDTPGHAAFSAMRARGTHVTDIVVLVVAADDGVMPQTLEAIKHAKDAEVPMVVAINKIDRYNANSQKVREALLANGVELEEYGGETQCVEVSGLTGQGLDQLEEAIVTLAELSDLRAEVDIEAEGAVIESQVEKGKGYVATVLVKRGTLKQGDVIVAGTTWCKVRMMTDEKSQIVKNALPGTPVKITGWKELPIAGDEVIQATDEELAKIVVANRELKRSRDQQLKDLEVINEKRRQRKQELETQRANFRSFKKEVWMFHQGLLKEYPIAKQNINEEKPSSDTNIREIKELNVVVKADVSGTSEAVVDALHGLGNKEVRVNVVDSGVGDITESDIHMANIAKAIVLGFNVKADKKVQLQARVDNVDMKFFKVIYHLLDEVKEQLSKLLPPILEKHVTGEATILQIFRINVKGKEFKSVAGCRVTNGAIFKNQKVRILRNNNQIWEGSLETLKQVKKDINEAKKGIECGISFEGFTDFEEGDFIQSIVVKEIPRSL</sequence>
<evidence type="ECO:0000256" key="1">
    <source>
        <dbReference type="ARBA" id="ARBA00004173"/>
    </source>
</evidence>
<evidence type="ECO:0000256" key="10">
    <source>
        <dbReference type="ARBA" id="ARBA00044200"/>
    </source>
</evidence>
<dbReference type="InterPro" id="IPR053905">
    <property type="entry name" value="EF-G-like_DII"/>
</dbReference>
<dbReference type="Proteomes" id="UP000265703">
    <property type="component" value="Unassembled WGS sequence"/>
</dbReference>
<comment type="caution">
    <text evidence="14">The sequence shown here is derived from an EMBL/GenBank/DDBJ whole genome shotgun (WGS) entry which is preliminary data.</text>
</comment>
<dbReference type="SUPFAM" id="SSF50447">
    <property type="entry name" value="Translation proteins"/>
    <property type="match status" value="2"/>
</dbReference>
<reference evidence="14 15" key="1">
    <citation type="submission" date="2018-06" db="EMBL/GenBank/DDBJ databases">
        <title>Comparative genomics reveals the genomic features of Rhizophagus irregularis, R. cerebriforme, R. diaphanum and Gigaspora rosea, and their symbiotic lifestyle signature.</title>
        <authorList>
            <person name="Morin E."/>
            <person name="San Clemente H."/>
            <person name="Chen E.C.H."/>
            <person name="De La Providencia I."/>
            <person name="Hainaut M."/>
            <person name="Kuo A."/>
            <person name="Kohler A."/>
            <person name="Murat C."/>
            <person name="Tang N."/>
            <person name="Roy S."/>
            <person name="Loubradou J."/>
            <person name="Henrissat B."/>
            <person name="Grigoriev I.V."/>
            <person name="Corradi N."/>
            <person name="Roux C."/>
            <person name="Martin F.M."/>
        </authorList>
    </citation>
    <scope>NUCLEOTIDE SEQUENCE [LARGE SCALE GENOMIC DNA]</scope>
    <source>
        <strain evidence="14 15">DAOM 227022</strain>
    </source>
</reference>
<dbReference type="InterPro" id="IPR000795">
    <property type="entry name" value="T_Tr_GTP-bd_dom"/>
</dbReference>
<feature type="domain" description="Tr-type G" evidence="13">
    <location>
        <begin position="407"/>
        <end position="576"/>
    </location>
</feature>
<dbReference type="FunFam" id="3.40.50.10050:FF:000001">
    <property type="entry name" value="Translation initiation factor IF-2"/>
    <property type="match status" value="1"/>
</dbReference>
<evidence type="ECO:0000256" key="7">
    <source>
        <dbReference type="ARBA" id="ARBA00023128"/>
    </source>
</evidence>
<dbReference type="CDD" id="cd03692">
    <property type="entry name" value="mtIF2_IVc"/>
    <property type="match status" value="1"/>
</dbReference>
<dbReference type="HAMAP" id="MF_00100_B">
    <property type="entry name" value="IF_2_B"/>
    <property type="match status" value="1"/>
</dbReference>
<name>A0A397SCL9_9GLOM</name>
<dbReference type="FunFam" id="2.40.30.10:FF:000008">
    <property type="entry name" value="Translation initiation factor IF-2"/>
    <property type="match status" value="1"/>
</dbReference>
<dbReference type="OrthoDB" id="361630at2759"/>
<evidence type="ECO:0000256" key="8">
    <source>
        <dbReference type="ARBA" id="ARBA00023134"/>
    </source>
</evidence>
<dbReference type="EMBL" id="QKYT01000522">
    <property type="protein sequence ID" value="RIA84033.1"/>
    <property type="molecule type" value="Genomic_DNA"/>
</dbReference>
<dbReference type="FunFam" id="2.40.30.10:FF:000007">
    <property type="entry name" value="Translation initiation factor IF-2"/>
    <property type="match status" value="1"/>
</dbReference>
<dbReference type="Pfam" id="PF11987">
    <property type="entry name" value="IF-2"/>
    <property type="match status" value="1"/>
</dbReference>
<dbReference type="SUPFAM" id="SSF52540">
    <property type="entry name" value="P-loop containing nucleoside triphosphate hydrolases"/>
    <property type="match status" value="1"/>
</dbReference>
<dbReference type="PANTHER" id="PTHR43381">
    <property type="entry name" value="TRANSLATION INITIATION FACTOR IF-2-RELATED"/>
    <property type="match status" value="1"/>
</dbReference>
<feature type="region of interest" description="Disordered" evidence="12">
    <location>
        <begin position="125"/>
        <end position="156"/>
    </location>
</feature>
<dbReference type="GO" id="GO:0005739">
    <property type="term" value="C:mitochondrion"/>
    <property type="evidence" value="ECO:0007669"/>
    <property type="project" value="UniProtKB-SubCell"/>
</dbReference>
<dbReference type="CDD" id="cd03702">
    <property type="entry name" value="IF2_mtIF2_II"/>
    <property type="match status" value="1"/>
</dbReference>
<dbReference type="InterPro" id="IPR036925">
    <property type="entry name" value="TIF_IF2_dom3_sf"/>
</dbReference>
<dbReference type="GO" id="GO:0003924">
    <property type="term" value="F:GTPase activity"/>
    <property type="evidence" value="ECO:0007669"/>
    <property type="project" value="InterPro"/>
</dbReference>
<comment type="similarity">
    <text evidence="2">Belongs to the TRAFAC class translation factor GTPase superfamily. Classic translation factor GTPase family. IF-2 subfamily.</text>
</comment>
<keyword evidence="15" id="KW-1185">Reference proteome</keyword>
<keyword evidence="3" id="KW-0396">Initiation factor</keyword>
<keyword evidence="7" id="KW-0496">Mitochondrion</keyword>
<evidence type="ECO:0000256" key="11">
    <source>
        <dbReference type="SAM" id="Coils"/>
    </source>
</evidence>
<keyword evidence="8" id="KW-0342">GTP-binding</keyword>
<dbReference type="InterPro" id="IPR027417">
    <property type="entry name" value="P-loop_NTPase"/>
</dbReference>
<dbReference type="PANTHER" id="PTHR43381:SF20">
    <property type="entry name" value="TRANSLATION INITIATION FACTOR IF-2, MITOCHONDRIAL"/>
    <property type="match status" value="1"/>
</dbReference>
<dbReference type="Pfam" id="PF00009">
    <property type="entry name" value="GTP_EFTU"/>
    <property type="match status" value="1"/>
</dbReference>
<evidence type="ECO:0000256" key="2">
    <source>
        <dbReference type="ARBA" id="ARBA00007733"/>
    </source>
</evidence>
<dbReference type="FunFam" id="3.40.50.300:FF:000019">
    <property type="entry name" value="Translation initiation factor IF-2"/>
    <property type="match status" value="1"/>
</dbReference>
<evidence type="ECO:0000256" key="5">
    <source>
        <dbReference type="ARBA" id="ARBA00022917"/>
    </source>
</evidence>
<dbReference type="GO" id="GO:0003743">
    <property type="term" value="F:translation initiation factor activity"/>
    <property type="evidence" value="ECO:0007669"/>
    <property type="project" value="UniProtKB-KW"/>
</dbReference>
<accession>A0A397SCL9</accession>
<dbReference type="InterPro" id="IPR044145">
    <property type="entry name" value="IF2_II"/>
</dbReference>
<evidence type="ECO:0000256" key="12">
    <source>
        <dbReference type="SAM" id="MobiDB-lite"/>
    </source>
</evidence>
<feature type="coiled-coil region" evidence="11">
    <location>
        <begin position="675"/>
        <end position="709"/>
    </location>
</feature>
<dbReference type="SUPFAM" id="SSF52156">
    <property type="entry name" value="Initiation factor IF2/eIF5b, domain 3"/>
    <property type="match status" value="1"/>
</dbReference>
<keyword evidence="5" id="KW-0648">Protein biosynthesis</keyword>
<dbReference type="InterPro" id="IPR000178">
    <property type="entry name" value="TF_IF2_bacterial-like"/>
</dbReference>
<proteinExistence type="inferred from homology"/>
<dbReference type="Gene3D" id="2.40.30.10">
    <property type="entry name" value="Translation factors"/>
    <property type="match status" value="2"/>
</dbReference>
<evidence type="ECO:0000256" key="9">
    <source>
        <dbReference type="ARBA" id="ARBA00025162"/>
    </source>
</evidence>
<dbReference type="AlphaFoldDB" id="A0A397SCL9"/>
<evidence type="ECO:0000313" key="14">
    <source>
        <dbReference type="EMBL" id="RIA84033.1"/>
    </source>
</evidence>
<organism evidence="14 15">
    <name type="scientific">Glomus cerebriforme</name>
    <dbReference type="NCBI Taxonomy" id="658196"/>
    <lineage>
        <taxon>Eukaryota</taxon>
        <taxon>Fungi</taxon>
        <taxon>Fungi incertae sedis</taxon>
        <taxon>Mucoromycota</taxon>
        <taxon>Glomeromycotina</taxon>
        <taxon>Glomeromycetes</taxon>
        <taxon>Glomerales</taxon>
        <taxon>Glomeraceae</taxon>
        <taxon>Glomus</taxon>
    </lineage>
</organism>
<dbReference type="InterPro" id="IPR023115">
    <property type="entry name" value="TIF_IF2_dom3"/>
</dbReference>
<gene>
    <name evidence="14" type="ORF">C1645_785046</name>
</gene>
<comment type="subcellular location">
    <subcellularLocation>
        <location evidence="1">Mitochondrion</location>
    </subcellularLocation>
</comment>
<comment type="function">
    <text evidence="9">One of the essential components for the initiation of protein synthesis. Protects formylmethionyl-tRNA from spontaneous hydrolysis and promotes its binding to the 30S ribosomal subunits. Also involved in the hydrolysis of GTP during the formation of the 70S ribosomal complex.</text>
</comment>
<dbReference type="GO" id="GO:0005525">
    <property type="term" value="F:GTP binding"/>
    <property type="evidence" value="ECO:0007669"/>
    <property type="project" value="UniProtKB-KW"/>
</dbReference>
<dbReference type="CDD" id="cd01887">
    <property type="entry name" value="IF2_eIF5B"/>
    <property type="match status" value="1"/>
</dbReference>
<dbReference type="Pfam" id="PF22042">
    <property type="entry name" value="EF-G_D2"/>
    <property type="match status" value="1"/>
</dbReference>
<evidence type="ECO:0000256" key="3">
    <source>
        <dbReference type="ARBA" id="ARBA00022540"/>
    </source>
</evidence>
<dbReference type="PROSITE" id="PS51722">
    <property type="entry name" value="G_TR_2"/>
    <property type="match status" value="1"/>
</dbReference>
<keyword evidence="11" id="KW-0175">Coiled coil</keyword>
<evidence type="ECO:0000256" key="6">
    <source>
        <dbReference type="ARBA" id="ARBA00022946"/>
    </source>
</evidence>
<feature type="compositionally biased region" description="Polar residues" evidence="12">
    <location>
        <begin position="132"/>
        <end position="148"/>
    </location>
</feature>